<comment type="caution">
    <text evidence="1">The sequence shown here is derived from an EMBL/GenBank/DDBJ whole genome shotgun (WGS) entry which is preliminary data.</text>
</comment>
<gene>
    <name evidence="1" type="ORF">F2Q69_00009291</name>
</gene>
<evidence type="ECO:0000313" key="1">
    <source>
        <dbReference type="EMBL" id="KAF3511624.1"/>
    </source>
</evidence>
<protein>
    <submittedName>
        <fullName evidence="1">Uncharacterized protein</fullName>
    </submittedName>
</protein>
<evidence type="ECO:0000313" key="2">
    <source>
        <dbReference type="Proteomes" id="UP000712600"/>
    </source>
</evidence>
<dbReference type="Proteomes" id="UP000712600">
    <property type="component" value="Unassembled WGS sequence"/>
</dbReference>
<dbReference type="EMBL" id="QGKX02001521">
    <property type="protein sequence ID" value="KAF3511624.1"/>
    <property type="molecule type" value="Genomic_DNA"/>
</dbReference>
<organism evidence="1 2">
    <name type="scientific">Brassica cretica</name>
    <name type="common">Mustard</name>
    <dbReference type="NCBI Taxonomy" id="69181"/>
    <lineage>
        <taxon>Eukaryota</taxon>
        <taxon>Viridiplantae</taxon>
        <taxon>Streptophyta</taxon>
        <taxon>Embryophyta</taxon>
        <taxon>Tracheophyta</taxon>
        <taxon>Spermatophyta</taxon>
        <taxon>Magnoliopsida</taxon>
        <taxon>eudicotyledons</taxon>
        <taxon>Gunneridae</taxon>
        <taxon>Pentapetalae</taxon>
        <taxon>rosids</taxon>
        <taxon>malvids</taxon>
        <taxon>Brassicales</taxon>
        <taxon>Brassicaceae</taxon>
        <taxon>Brassiceae</taxon>
        <taxon>Brassica</taxon>
    </lineage>
</organism>
<accession>A0A8S9P2J9</accession>
<proteinExistence type="predicted"/>
<dbReference type="AlphaFoldDB" id="A0A8S9P2J9"/>
<name>A0A8S9P2J9_BRACR</name>
<sequence>MNDDTDGGEDRIVVFRRKLSDDFDRIVGEKTTKANKKSIKSGLLLTSKF</sequence>
<reference evidence="1" key="1">
    <citation type="submission" date="2019-12" db="EMBL/GenBank/DDBJ databases">
        <title>Genome sequencing and annotation of Brassica cretica.</title>
        <authorList>
            <person name="Studholme D.J."/>
            <person name="Sarris P."/>
        </authorList>
    </citation>
    <scope>NUCLEOTIDE SEQUENCE</scope>
    <source>
        <strain evidence="1">PFS-109/04</strain>
        <tissue evidence="1">Leaf</tissue>
    </source>
</reference>